<reference evidence="12" key="1">
    <citation type="submission" date="2023-03" db="EMBL/GenBank/DDBJ databases">
        <authorList>
            <person name="Julca I."/>
        </authorList>
    </citation>
    <scope>NUCLEOTIDE SEQUENCE</scope>
</reference>
<evidence type="ECO:0000256" key="6">
    <source>
        <dbReference type="PIRSR" id="PIRSR615500-1"/>
    </source>
</evidence>
<dbReference type="Gene3D" id="3.30.70.80">
    <property type="entry name" value="Peptidase S8 propeptide/proteinase inhibitor I9"/>
    <property type="match status" value="1"/>
</dbReference>
<keyword evidence="13" id="KW-1185">Reference proteome</keyword>
<name>A0AAV1CFU1_OLDCO</name>
<evidence type="ECO:0000256" key="5">
    <source>
        <dbReference type="ARBA" id="ARBA00022825"/>
    </source>
</evidence>
<dbReference type="GO" id="GO:0004252">
    <property type="term" value="F:serine-type endopeptidase activity"/>
    <property type="evidence" value="ECO:0007669"/>
    <property type="project" value="UniProtKB-UniRule"/>
</dbReference>
<keyword evidence="4 7" id="KW-0378">Hydrolase</keyword>
<evidence type="ECO:0000259" key="11">
    <source>
        <dbReference type="Pfam" id="PF17766"/>
    </source>
</evidence>
<dbReference type="Proteomes" id="UP001161247">
    <property type="component" value="Chromosome 2"/>
</dbReference>
<dbReference type="InterPro" id="IPR010259">
    <property type="entry name" value="S8pro/Inhibitor_I9"/>
</dbReference>
<dbReference type="CDD" id="cd04852">
    <property type="entry name" value="Peptidases_S8_3"/>
    <property type="match status" value="1"/>
</dbReference>
<feature type="chain" id="PRO_5043337095" evidence="8">
    <location>
        <begin position="26"/>
        <end position="762"/>
    </location>
</feature>
<evidence type="ECO:0000256" key="3">
    <source>
        <dbReference type="ARBA" id="ARBA00022729"/>
    </source>
</evidence>
<dbReference type="PRINTS" id="PR00723">
    <property type="entry name" value="SUBTILISIN"/>
</dbReference>
<dbReference type="SUPFAM" id="SSF52743">
    <property type="entry name" value="Subtilisin-like"/>
    <property type="match status" value="1"/>
</dbReference>
<evidence type="ECO:0000256" key="4">
    <source>
        <dbReference type="ARBA" id="ARBA00022801"/>
    </source>
</evidence>
<comment type="similarity">
    <text evidence="1 7">Belongs to the peptidase S8 family.</text>
</comment>
<feature type="active site" description="Charge relay system" evidence="6 7">
    <location>
        <position position="210"/>
    </location>
</feature>
<dbReference type="Pfam" id="PF00082">
    <property type="entry name" value="Peptidase_S8"/>
    <property type="match status" value="1"/>
</dbReference>
<dbReference type="InterPro" id="IPR036852">
    <property type="entry name" value="Peptidase_S8/S53_dom_sf"/>
</dbReference>
<dbReference type="Gene3D" id="3.50.30.30">
    <property type="match status" value="1"/>
</dbReference>
<dbReference type="EMBL" id="OX459119">
    <property type="protein sequence ID" value="CAI9094544.1"/>
    <property type="molecule type" value="Genomic_DNA"/>
</dbReference>
<keyword evidence="3 8" id="KW-0732">Signal</keyword>
<dbReference type="CDD" id="cd02120">
    <property type="entry name" value="PA_subtilisin_like"/>
    <property type="match status" value="1"/>
</dbReference>
<dbReference type="GO" id="GO:0006508">
    <property type="term" value="P:proteolysis"/>
    <property type="evidence" value="ECO:0007669"/>
    <property type="project" value="UniProtKB-KW"/>
</dbReference>
<protein>
    <submittedName>
        <fullName evidence="12">OLC1v1030304C1</fullName>
    </submittedName>
</protein>
<dbReference type="InterPro" id="IPR023828">
    <property type="entry name" value="Peptidase_S8_Ser-AS"/>
</dbReference>
<dbReference type="InterPro" id="IPR045051">
    <property type="entry name" value="SBT"/>
</dbReference>
<gene>
    <name evidence="12" type="ORF">OLC1_LOCUS5685</name>
</gene>
<evidence type="ECO:0000313" key="13">
    <source>
        <dbReference type="Proteomes" id="UP001161247"/>
    </source>
</evidence>
<feature type="domain" description="Peptidase S8/S53" evidence="9">
    <location>
        <begin position="139"/>
        <end position="575"/>
    </location>
</feature>
<dbReference type="PROSITE" id="PS51892">
    <property type="entry name" value="SUBTILASE"/>
    <property type="match status" value="1"/>
</dbReference>
<feature type="domain" description="Inhibitor I9" evidence="10">
    <location>
        <begin position="34"/>
        <end position="106"/>
    </location>
</feature>
<keyword evidence="5 7" id="KW-0720">Serine protease</keyword>
<dbReference type="SUPFAM" id="SSF54897">
    <property type="entry name" value="Protease propeptides/inhibitors"/>
    <property type="match status" value="1"/>
</dbReference>
<keyword evidence="2 7" id="KW-0645">Protease</keyword>
<dbReference type="Pfam" id="PF17766">
    <property type="entry name" value="fn3_6"/>
    <property type="match status" value="1"/>
</dbReference>
<dbReference type="InterPro" id="IPR000209">
    <property type="entry name" value="Peptidase_S8/S53_dom"/>
</dbReference>
<evidence type="ECO:0000256" key="1">
    <source>
        <dbReference type="ARBA" id="ARBA00011073"/>
    </source>
</evidence>
<dbReference type="PROSITE" id="PS00138">
    <property type="entry name" value="SUBTILASE_SER"/>
    <property type="match status" value="1"/>
</dbReference>
<dbReference type="InterPro" id="IPR041469">
    <property type="entry name" value="Subtilisin-like_FN3"/>
</dbReference>
<accession>A0AAV1CFU1</accession>
<organism evidence="12 13">
    <name type="scientific">Oldenlandia corymbosa var. corymbosa</name>
    <dbReference type="NCBI Taxonomy" id="529605"/>
    <lineage>
        <taxon>Eukaryota</taxon>
        <taxon>Viridiplantae</taxon>
        <taxon>Streptophyta</taxon>
        <taxon>Embryophyta</taxon>
        <taxon>Tracheophyta</taxon>
        <taxon>Spermatophyta</taxon>
        <taxon>Magnoliopsida</taxon>
        <taxon>eudicotyledons</taxon>
        <taxon>Gunneridae</taxon>
        <taxon>Pentapetalae</taxon>
        <taxon>asterids</taxon>
        <taxon>lamiids</taxon>
        <taxon>Gentianales</taxon>
        <taxon>Rubiaceae</taxon>
        <taxon>Rubioideae</taxon>
        <taxon>Spermacoceae</taxon>
        <taxon>Hedyotis-Oldenlandia complex</taxon>
        <taxon>Oldenlandia</taxon>
    </lineage>
</organism>
<evidence type="ECO:0000256" key="2">
    <source>
        <dbReference type="ARBA" id="ARBA00022670"/>
    </source>
</evidence>
<dbReference type="PANTHER" id="PTHR10795">
    <property type="entry name" value="PROPROTEIN CONVERTASE SUBTILISIN/KEXIN"/>
    <property type="match status" value="1"/>
</dbReference>
<feature type="active site" description="Charge relay system" evidence="6 7">
    <location>
        <position position="148"/>
    </location>
</feature>
<feature type="signal peptide" evidence="8">
    <location>
        <begin position="1"/>
        <end position="25"/>
    </location>
</feature>
<evidence type="ECO:0000259" key="10">
    <source>
        <dbReference type="Pfam" id="PF05922"/>
    </source>
</evidence>
<dbReference type="Gene3D" id="3.40.50.200">
    <property type="entry name" value="Peptidase S8/S53 domain"/>
    <property type="match status" value="1"/>
</dbReference>
<feature type="domain" description="Subtilisin-like protease fibronectin type-III" evidence="11">
    <location>
        <begin position="660"/>
        <end position="759"/>
    </location>
</feature>
<proteinExistence type="inferred from homology"/>
<feature type="active site" description="Charge relay system" evidence="6 7">
    <location>
        <position position="541"/>
    </location>
</feature>
<evidence type="ECO:0000313" key="12">
    <source>
        <dbReference type="EMBL" id="CAI9094544.1"/>
    </source>
</evidence>
<dbReference type="Gene3D" id="2.60.40.2310">
    <property type="match status" value="1"/>
</dbReference>
<dbReference type="InterPro" id="IPR015500">
    <property type="entry name" value="Peptidase_S8_subtilisin-rel"/>
</dbReference>
<dbReference type="InterPro" id="IPR034197">
    <property type="entry name" value="Peptidases_S8_3"/>
</dbReference>
<evidence type="ECO:0000256" key="8">
    <source>
        <dbReference type="SAM" id="SignalP"/>
    </source>
</evidence>
<evidence type="ECO:0000259" key="9">
    <source>
        <dbReference type="Pfam" id="PF00082"/>
    </source>
</evidence>
<dbReference type="Pfam" id="PF05922">
    <property type="entry name" value="Inhibitor_I9"/>
    <property type="match status" value="1"/>
</dbReference>
<evidence type="ECO:0000256" key="7">
    <source>
        <dbReference type="PROSITE-ProRule" id="PRU01240"/>
    </source>
</evidence>
<dbReference type="AlphaFoldDB" id="A0AAV1CFU1"/>
<dbReference type="InterPro" id="IPR037045">
    <property type="entry name" value="S8pro/Inhibitor_I9_sf"/>
</dbReference>
<sequence>MNSFVAYCFCFVSLLPVLSIPLVLAAAEARNDGVYIVYTGSPASNSFHSDHIMSSISMESWKDRVTHTYRNAFSGFAARLSKEEAQLIAQRPEVVSVFPDRVYQLHTTRSWDFLKSQSLVESDSKPGRIQKQNISSVAGEDVIIGIFDTGIWPEAKSFNDEGLGPVPKRWKGECKQGHDFKPFKCNRKLIGARNYVTDEAPNSPRDHDGHGTHVAAIAAGKPVAGASYHGLARGTAQGGAPGARIAVYRVCTHDGCLGSQFLKAFDDAIADGVDIISLSSGTYDEIGNLITDPMSIGAFHAAENGILVVAASGDLDVHMAGDPPYLNNVAPWILTVGASTIDRFFATDIILGNDKVIKGGGAHTSNFEKSPIYPLIDGRSAMKPGADEDEASNCYMDALDENKIKGKFVLCEDTLQDTTSDGQYSDVQSLGGIGVVYEDIYGQLVDSVSDSIPRIAISEQDVDQIRAYMNSTRNPTLTISPTMVVSNYKPAPSIAFLSDRGPVYSDNYLIKPDVVAPGVDILSAWPSNDTNEAFNILSGTSMACPHVTGIAALIKSQHPSWGPTAIKSAIMTTTNPYNNLKKPITVHYHAEEATPYDMGAGEVTLLGPSQPGLLYETKVVEYLRFLCYQGYNASRIKRISTKLPTNFSCPDDSKEEMISNMNYPSIVVVQSQDHPKPYLTVKRTVTNVGDEESTYRVSVETSQALDIKVSPNELKFTKNLTKLSYNVIFTNISLGAFTFAHGSITWSNGKLHNSIPFIVTEN</sequence>